<evidence type="ECO:0000313" key="2">
    <source>
        <dbReference type="EMBL" id="ACU86040.1"/>
    </source>
</evidence>
<gene>
    <name evidence="2" type="ordered locus">Bfae_22400</name>
</gene>
<protein>
    <submittedName>
        <fullName evidence="2">Uncharacterized conserved protein</fullName>
    </submittedName>
</protein>
<keyword evidence="3" id="KW-1185">Reference proteome</keyword>
<reference evidence="2 3" key="1">
    <citation type="journal article" date="2009" name="Stand. Genomic Sci.">
        <title>Complete genome sequence of Brachybacterium faecium type strain (Schefferle 6-10).</title>
        <authorList>
            <person name="Lapidus A."/>
            <person name="Pukall R."/>
            <person name="Labuttii K."/>
            <person name="Copeland A."/>
            <person name="Del Rio T.G."/>
            <person name="Nolan M."/>
            <person name="Chen F."/>
            <person name="Lucas S."/>
            <person name="Tice H."/>
            <person name="Cheng J.F."/>
            <person name="Bruce D."/>
            <person name="Goodwin L."/>
            <person name="Pitluck S."/>
            <person name="Rohde M."/>
            <person name="Goker M."/>
            <person name="Pati A."/>
            <person name="Ivanova N."/>
            <person name="Mavrommatis K."/>
            <person name="Chen A."/>
            <person name="Palaniappan K."/>
            <person name="D'haeseleer P."/>
            <person name="Chain P."/>
            <person name="Bristow J."/>
            <person name="Eisen J.A."/>
            <person name="Markowitz V."/>
            <person name="Hugenholtz P."/>
            <person name="Kyrpides N.C."/>
            <person name="Klenk H.P."/>
        </authorList>
    </citation>
    <scope>NUCLEOTIDE SEQUENCE [LARGE SCALE GENOMIC DNA]</scope>
    <source>
        <strain evidence="3">ATCC 43885 / DSM 4810 / JCM 11609 / LMG 19847 / NBRC 14762 / NCIMB 9860 / 6-10</strain>
    </source>
</reference>
<name>C7MEP0_BRAFD</name>
<dbReference type="InterPro" id="IPR028973">
    <property type="entry name" value="PhnB-like"/>
</dbReference>
<dbReference type="Gene3D" id="3.10.180.10">
    <property type="entry name" value="2,3-Dihydroxybiphenyl 1,2-Dioxygenase, domain 1"/>
    <property type="match status" value="1"/>
</dbReference>
<dbReference type="PATRIC" id="fig|446465.5.peg.2215"/>
<dbReference type="Pfam" id="PF06983">
    <property type="entry name" value="3-dmu-9_3-mt"/>
    <property type="match status" value="1"/>
</dbReference>
<dbReference type="InterPro" id="IPR029068">
    <property type="entry name" value="Glyas_Bleomycin-R_OHBP_Dase"/>
</dbReference>
<dbReference type="STRING" id="446465.Bfae_22400"/>
<dbReference type="Proteomes" id="UP000001919">
    <property type="component" value="Chromosome"/>
</dbReference>
<evidence type="ECO:0000259" key="1">
    <source>
        <dbReference type="Pfam" id="PF06983"/>
    </source>
</evidence>
<dbReference type="OrthoDB" id="9806473at2"/>
<dbReference type="PANTHER" id="PTHR33990">
    <property type="entry name" value="PROTEIN YJDN-RELATED"/>
    <property type="match status" value="1"/>
</dbReference>
<accession>C7MEP0</accession>
<organism evidence="2 3">
    <name type="scientific">Brachybacterium faecium (strain ATCC 43885 / DSM 4810 / JCM 11609 / LMG 19847 / NBRC 14762 / NCIMB 9860 / 6-10)</name>
    <dbReference type="NCBI Taxonomy" id="446465"/>
    <lineage>
        <taxon>Bacteria</taxon>
        <taxon>Bacillati</taxon>
        <taxon>Actinomycetota</taxon>
        <taxon>Actinomycetes</taxon>
        <taxon>Micrococcales</taxon>
        <taxon>Dermabacteraceae</taxon>
        <taxon>Brachybacterium</taxon>
    </lineage>
</organism>
<dbReference type="HOGENOM" id="CLU_046006_22_1_11"/>
<proteinExistence type="predicted"/>
<dbReference type="AlphaFoldDB" id="C7MEP0"/>
<dbReference type="KEGG" id="bfa:Bfae_22400"/>
<evidence type="ECO:0000313" key="3">
    <source>
        <dbReference type="Proteomes" id="UP000001919"/>
    </source>
</evidence>
<sequence length="178" mass="19318">MATVRTCLWFDGGVDEAADFYVSLLPGSRVLERMPYTPVPGSPAGPPADGGSLVVVIELAGARYTLLNGGPHFPQSEAVSIEVLVDSQEEVDRLWEAIVANGGEESQCGWCRDRWRVSWQIVPRRLYELLAESPAVAAAATGEMYRQRKLDVARLDAAAEAARSAHARDGDPEQPPRS</sequence>
<dbReference type="EMBL" id="CP001643">
    <property type="protein sequence ID" value="ACU86040.1"/>
    <property type="molecule type" value="Genomic_DNA"/>
</dbReference>
<dbReference type="CDD" id="cd06588">
    <property type="entry name" value="PhnB_like"/>
    <property type="match status" value="1"/>
</dbReference>
<dbReference type="PANTHER" id="PTHR33990:SF2">
    <property type="entry name" value="PHNB-LIKE DOMAIN-CONTAINING PROTEIN"/>
    <property type="match status" value="1"/>
</dbReference>
<dbReference type="eggNOG" id="COG3865">
    <property type="taxonomic scope" value="Bacteria"/>
</dbReference>
<feature type="domain" description="PhnB-like" evidence="1">
    <location>
        <begin position="4"/>
        <end position="122"/>
    </location>
</feature>
<dbReference type="PIRSF" id="PIRSF021700">
    <property type="entry name" value="3_dmu_93_MTrfase"/>
    <property type="match status" value="1"/>
</dbReference>
<dbReference type="SUPFAM" id="SSF54593">
    <property type="entry name" value="Glyoxalase/Bleomycin resistance protein/Dihydroxybiphenyl dioxygenase"/>
    <property type="match status" value="1"/>
</dbReference>
<dbReference type="InterPro" id="IPR009725">
    <property type="entry name" value="3_dmu_93_MTrfase"/>
</dbReference>